<gene>
    <name evidence="3" type="ORF">ACFQDH_13235</name>
</gene>
<feature type="transmembrane region" description="Helical" evidence="2">
    <location>
        <begin position="217"/>
        <end position="233"/>
    </location>
</feature>
<organism evidence="3 4">
    <name type="scientific">Flexivirga alba</name>
    <dbReference type="NCBI Taxonomy" id="702742"/>
    <lineage>
        <taxon>Bacteria</taxon>
        <taxon>Bacillati</taxon>
        <taxon>Actinomycetota</taxon>
        <taxon>Actinomycetes</taxon>
        <taxon>Micrococcales</taxon>
        <taxon>Dermacoccaceae</taxon>
        <taxon>Flexivirga</taxon>
    </lineage>
</organism>
<feature type="transmembrane region" description="Helical" evidence="2">
    <location>
        <begin position="273"/>
        <end position="299"/>
    </location>
</feature>
<feature type="transmembrane region" description="Helical" evidence="2">
    <location>
        <begin position="105"/>
        <end position="128"/>
    </location>
</feature>
<feature type="compositionally biased region" description="Polar residues" evidence="1">
    <location>
        <begin position="494"/>
        <end position="512"/>
    </location>
</feature>
<feature type="transmembrane region" description="Helical" evidence="2">
    <location>
        <begin position="183"/>
        <end position="205"/>
    </location>
</feature>
<proteinExistence type="predicted"/>
<feature type="transmembrane region" description="Helical" evidence="2">
    <location>
        <begin position="140"/>
        <end position="163"/>
    </location>
</feature>
<feature type="region of interest" description="Disordered" evidence="1">
    <location>
        <begin position="407"/>
        <end position="512"/>
    </location>
</feature>
<keyword evidence="2" id="KW-0472">Membrane</keyword>
<protein>
    <recommendedName>
        <fullName evidence="5">MASE1 domain-containing protein</fullName>
    </recommendedName>
</protein>
<keyword evidence="2" id="KW-1133">Transmembrane helix</keyword>
<evidence type="ECO:0000313" key="4">
    <source>
        <dbReference type="Proteomes" id="UP001596298"/>
    </source>
</evidence>
<evidence type="ECO:0000256" key="1">
    <source>
        <dbReference type="SAM" id="MobiDB-lite"/>
    </source>
</evidence>
<keyword evidence="2" id="KW-0812">Transmembrane</keyword>
<evidence type="ECO:0000256" key="2">
    <source>
        <dbReference type="SAM" id="Phobius"/>
    </source>
</evidence>
<keyword evidence="4" id="KW-1185">Reference proteome</keyword>
<comment type="caution">
    <text evidence="3">The sequence shown here is derived from an EMBL/GenBank/DDBJ whole genome shotgun (WGS) entry which is preliminary data.</text>
</comment>
<feature type="transmembrane region" description="Helical" evidence="2">
    <location>
        <begin position="67"/>
        <end position="85"/>
    </location>
</feature>
<dbReference type="Proteomes" id="UP001596298">
    <property type="component" value="Unassembled WGS sequence"/>
</dbReference>
<feature type="transmembrane region" description="Helical" evidence="2">
    <location>
        <begin position="44"/>
        <end position="60"/>
    </location>
</feature>
<feature type="compositionally biased region" description="Basic residues" evidence="1">
    <location>
        <begin position="427"/>
        <end position="436"/>
    </location>
</feature>
<reference evidence="4" key="1">
    <citation type="journal article" date="2019" name="Int. J. Syst. Evol. Microbiol.">
        <title>The Global Catalogue of Microorganisms (GCM) 10K type strain sequencing project: providing services to taxonomists for standard genome sequencing and annotation.</title>
        <authorList>
            <consortium name="The Broad Institute Genomics Platform"/>
            <consortium name="The Broad Institute Genome Sequencing Center for Infectious Disease"/>
            <person name="Wu L."/>
            <person name="Ma J."/>
        </authorList>
    </citation>
    <scope>NUCLEOTIDE SEQUENCE [LARGE SCALE GENOMIC DNA]</scope>
    <source>
        <strain evidence="4">CCUG 58127</strain>
    </source>
</reference>
<evidence type="ECO:0008006" key="5">
    <source>
        <dbReference type="Google" id="ProtNLM"/>
    </source>
</evidence>
<sequence length="512" mass="55762">MDERLVHAKSIRHVLISCWLGSVVLLGVLHWANREIPVDTWAPGNLSLGFALGLVGVLVTGRLPANLLGWIFLIGGTAQAASGMLREVVVRGAWPHGSPVLLWEWIAWVSQVIQPVTLMTLPLVLLHFPDGQLPSERWRFVRKGIFIAGGGMVLLSAVAPGAFTEDLRAIRNPIGLPWPQVQAAFPVIIAMIAVLIIASLVSLIVRWRHSDRDTRRRLSLVVITGGVLAAEVIGEITGYLSGVLAPIVILLFISSIGFAVLRHHLWDLDVVISVSLVYGLLTALAAGLFVAAVAITGFFVDGRPVLWPTIVALGAVLVTVVPLRHAVQSVVDRLLYGRRRDHRRMLSSVGRRAAMDQRADLVLQDIVEEIAATYLRLDHVAVRTDVGTASTGLRRSEPTSIPIRFQGEQIGTLEVSPRQGSSSPARPSHRCTRRPTRSPPSCAVSASPRRCAGFARRSRPLGRRSAGGCDATSTTAWVRPWPRSPCRSRAPQPWWTTNRTSPRTSCSDSATR</sequence>
<evidence type="ECO:0000313" key="3">
    <source>
        <dbReference type="EMBL" id="MFC6706195.1"/>
    </source>
</evidence>
<feature type="transmembrane region" description="Helical" evidence="2">
    <location>
        <begin position="305"/>
        <end position="323"/>
    </location>
</feature>
<accession>A0ABW2AHC9</accession>
<dbReference type="RefSeq" id="WP_382402016.1">
    <property type="nucleotide sequence ID" value="NZ_JBHSWH010000001.1"/>
</dbReference>
<feature type="transmembrane region" description="Helical" evidence="2">
    <location>
        <begin position="239"/>
        <end position="261"/>
    </location>
</feature>
<dbReference type="EMBL" id="JBHSWH010000001">
    <property type="protein sequence ID" value="MFC6706195.1"/>
    <property type="molecule type" value="Genomic_DNA"/>
</dbReference>
<feature type="transmembrane region" description="Helical" evidence="2">
    <location>
        <begin position="12"/>
        <end position="32"/>
    </location>
</feature>
<name>A0ABW2AHC9_9MICO</name>